<accession>I4AFW6</accession>
<organism evidence="1 2">
    <name type="scientific">Bernardetia litoralis (strain ATCC 23117 / DSM 6794 / NBRC 15988 / NCIMB 1366 / Fx l1 / Sio-4)</name>
    <name type="common">Flexibacter litoralis</name>
    <dbReference type="NCBI Taxonomy" id="880071"/>
    <lineage>
        <taxon>Bacteria</taxon>
        <taxon>Pseudomonadati</taxon>
        <taxon>Bacteroidota</taxon>
        <taxon>Cytophagia</taxon>
        <taxon>Cytophagales</taxon>
        <taxon>Bernardetiaceae</taxon>
        <taxon>Bernardetia</taxon>
    </lineage>
</organism>
<proteinExistence type="predicted"/>
<dbReference type="HOGENOM" id="CLU_1400679_0_0_10"/>
<protein>
    <submittedName>
        <fullName evidence="1">Uncharacterized protein</fullName>
    </submittedName>
</protein>
<gene>
    <name evidence="1" type="ordered locus">Fleli_0371</name>
</gene>
<sequence length="194" mass="22723">MSDIPHIETIFSIKKCSTLKIVDSIHKILLNYNFDIEIYSGFGYINEVEDDDDENLSDNILFDIDSKQDADKFIKILKENPTGGSLKYSAIRGFYETKDNPDFYPYDLIVSYYSFDNQTIEGVLMTIREETYNYFESLFDEINKTIYDEIKPLKAYKRRETDASEIGEKILELYLKGNLTQSIIKEQKLEELFS</sequence>
<dbReference type="Proteomes" id="UP000006054">
    <property type="component" value="Chromosome"/>
</dbReference>
<dbReference type="AlphaFoldDB" id="I4AFW6"/>
<dbReference type="KEGG" id="fli:Fleli_0371"/>
<name>I4AFW6_BERLS</name>
<reference evidence="2" key="1">
    <citation type="submission" date="2012-06" db="EMBL/GenBank/DDBJ databases">
        <title>The complete genome of Flexibacter litoralis DSM 6794.</title>
        <authorList>
            <person name="Lucas S."/>
            <person name="Copeland A."/>
            <person name="Lapidus A."/>
            <person name="Glavina del Rio T."/>
            <person name="Dalin E."/>
            <person name="Tice H."/>
            <person name="Bruce D."/>
            <person name="Goodwin L."/>
            <person name="Pitluck S."/>
            <person name="Peters L."/>
            <person name="Ovchinnikova G."/>
            <person name="Lu M."/>
            <person name="Kyrpides N."/>
            <person name="Mavromatis K."/>
            <person name="Ivanova N."/>
            <person name="Brettin T."/>
            <person name="Detter J.C."/>
            <person name="Han C."/>
            <person name="Larimer F."/>
            <person name="Land M."/>
            <person name="Hauser L."/>
            <person name="Markowitz V."/>
            <person name="Cheng J.-F."/>
            <person name="Hugenholtz P."/>
            <person name="Woyke T."/>
            <person name="Wu D."/>
            <person name="Spring S."/>
            <person name="Lang E."/>
            <person name="Kopitz M."/>
            <person name="Brambilla E."/>
            <person name="Klenk H.-P."/>
            <person name="Eisen J.A."/>
        </authorList>
    </citation>
    <scope>NUCLEOTIDE SEQUENCE [LARGE SCALE GENOMIC DNA]</scope>
    <source>
        <strain evidence="2">ATCC 23117 / DSM 6794 / NBRC 15988 / NCIMB 1366 / Sio-4</strain>
    </source>
</reference>
<keyword evidence="2" id="KW-1185">Reference proteome</keyword>
<evidence type="ECO:0000313" key="1">
    <source>
        <dbReference type="EMBL" id="AFM02851.1"/>
    </source>
</evidence>
<dbReference type="RefSeq" id="WP_014796313.1">
    <property type="nucleotide sequence ID" value="NC_018018.1"/>
</dbReference>
<dbReference type="EMBL" id="CP003345">
    <property type="protein sequence ID" value="AFM02851.1"/>
    <property type="molecule type" value="Genomic_DNA"/>
</dbReference>
<evidence type="ECO:0000313" key="2">
    <source>
        <dbReference type="Proteomes" id="UP000006054"/>
    </source>
</evidence>